<sequence length="937" mass="105563">MIKFSLLFLLATAVSGQENTTTNTRCYQGYRAYTPDRRNVTYDTMKLDSCGPNEICGSFSYYNQTGFMLQYLESGVCIPKNETQYYNCLSVRGYSPQSKLSECKHSQCEENGCNNEVATASPISAKSQCYTGFRASSQDRQEELFNNVKNETCGVGDFCGVYRYYNQSSGKTIFQEAAFCVPASELPYWNCSSFRDVAASDPSMVTRCAFTACFGNDCNMAVVTEPEYCPVTNSTTDIQILPKCSLTEVMSRTDACFNPLAGNYPYEDNAICRSDLDAAVKCFAEVTVDCFDSTCPSILDEIDGIRDIYKMVVEYAAGVENLDQLIIRMKSGLGVDLSPLRLMCPTADQKTEILNGLDMLKMLIPEGGINMGEPLCDNNILDDFARLGLEYARKMVMATDHAQVCMIYKKTKTIIADAITHRCNLDRISDVFSLLLPGYGDLIEGGIKIALDVMDKMTIPNCEGIPAQNYTICHQGARGFNMNKSMLYFDNLTAIACEPGDMCSIYKFVNSSDPAGSYYVEAGACVPQGQSEYFTCAAAANFTNTDIKYINQCKVSFCNGSRCTEDMFTPIPLQCKETPENDLQLFPSCTLRGTLQGFTECSSTYMTNYPYKDQNQCRREIDSTLKCFANQAKECLSGGCPTILDEVVDRFYYRMIVAFADQFQSLEQVLRMLRVDKQTISFIYAAMCPEPGSKVPQEILEGLKSLQGLIPSDFQNPVCDDDVIPDLMNWAVNMIITMYEAEDQSQICMVFEAWRSNITQVWKVRCSADSLRDVLRSASVPEEYINYIIEGIDIVLDFYNSMELGDCGRTMMPDCSKFYDSTDSCAMRQAWVCDYFSWKYQVLSSWVKQYIQYNEANMISMDGLPGCPETARDLCRNSDQMKCVTPLPDCKMCFCADNMYKDLSTVVKMWRKDYMAWRKAMYHYTKNVSNDMMNCNM</sequence>
<keyword evidence="1" id="KW-0732">Signal</keyword>
<feature type="signal peptide" evidence="1">
    <location>
        <begin position="1"/>
        <end position="16"/>
    </location>
</feature>
<dbReference type="Proteomes" id="UP001642483">
    <property type="component" value="Unassembled WGS sequence"/>
</dbReference>
<reference evidence="2 3" key="1">
    <citation type="submission" date="2024-02" db="EMBL/GenBank/DDBJ databases">
        <authorList>
            <person name="Daric V."/>
            <person name="Darras S."/>
        </authorList>
    </citation>
    <scope>NUCLEOTIDE SEQUENCE [LARGE SCALE GENOMIC DNA]</scope>
</reference>
<accession>A0ABP0FGQ9</accession>
<proteinExistence type="predicted"/>
<comment type="caution">
    <text evidence="2">The sequence shown here is derived from an EMBL/GenBank/DDBJ whole genome shotgun (WGS) entry which is preliminary data.</text>
</comment>
<feature type="chain" id="PRO_5045824062" evidence="1">
    <location>
        <begin position="17"/>
        <end position="937"/>
    </location>
</feature>
<evidence type="ECO:0000313" key="2">
    <source>
        <dbReference type="EMBL" id="CAK8677610.1"/>
    </source>
</evidence>
<name>A0ABP0FGQ9_CLALP</name>
<keyword evidence="3" id="KW-1185">Reference proteome</keyword>
<evidence type="ECO:0000256" key="1">
    <source>
        <dbReference type="SAM" id="SignalP"/>
    </source>
</evidence>
<organism evidence="2 3">
    <name type="scientific">Clavelina lepadiformis</name>
    <name type="common">Light-bulb sea squirt</name>
    <name type="synonym">Ascidia lepadiformis</name>
    <dbReference type="NCBI Taxonomy" id="159417"/>
    <lineage>
        <taxon>Eukaryota</taxon>
        <taxon>Metazoa</taxon>
        <taxon>Chordata</taxon>
        <taxon>Tunicata</taxon>
        <taxon>Ascidiacea</taxon>
        <taxon>Aplousobranchia</taxon>
        <taxon>Clavelinidae</taxon>
        <taxon>Clavelina</taxon>
    </lineage>
</organism>
<gene>
    <name evidence="2" type="ORF">CVLEPA_LOCUS6971</name>
</gene>
<evidence type="ECO:0000313" key="3">
    <source>
        <dbReference type="Proteomes" id="UP001642483"/>
    </source>
</evidence>
<protein>
    <submittedName>
        <fullName evidence="2">Uncharacterized protein</fullName>
    </submittedName>
</protein>
<dbReference type="EMBL" id="CAWYQH010000046">
    <property type="protein sequence ID" value="CAK8677610.1"/>
    <property type="molecule type" value="Genomic_DNA"/>
</dbReference>